<keyword evidence="7" id="KW-1185">Reference proteome</keyword>
<gene>
    <name evidence="6" type="ORF">C3L33_07345</name>
</gene>
<keyword evidence="1" id="KW-0645">Protease</keyword>
<dbReference type="PANTHER" id="PTHR45980:SF18">
    <property type="entry name" value="PROTEASE DO-LIKE 9"/>
    <property type="match status" value="1"/>
</dbReference>
<comment type="caution">
    <text evidence="6">The sequence shown here is derived from an EMBL/GenBank/DDBJ whole genome shotgun (WGS) entry which is preliminary data.</text>
</comment>
<dbReference type="Pfam" id="PF17815">
    <property type="entry name" value="PDZ_3"/>
    <property type="match status" value="1"/>
</dbReference>
<dbReference type="Pfam" id="PF13365">
    <property type="entry name" value="Trypsin_2"/>
    <property type="match status" value="1"/>
</dbReference>
<evidence type="ECO:0000313" key="6">
    <source>
        <dbReference type="EMBL" id="KAE9460742.1"/>
    </source>
</evidence>
<organism evidence="6 7">
    <name type="scientific">Rhododendron williamsianum</name>
    <dbReference type="NCBI Taxonomy" id="262921"/>
    <lineage>
        <taxon>Eukaryota</taxon>
        <taxon>Viridiplantae</taxon>
        <taxon>Streptophyta</taxon>
        <taxon>Embryophyta</taxon>
        <taxon>Tracheophyta</taxon>
        <taxon>Spermatophyta</taxon>
        <taxon>Magnoliopsida</taxon>
        <taxon>eudicotyledons</taxon>
        <taxon>Gunneridae</taxon>
        <taxon>Pentapetalae</taxon>
        <taxon>asterids</taxon>
        <taxon>Ericales</taxon>
        <taxon>Ericaceae</taxon>
        <taxon>Ericoideae</taxon>
        <taxon>Rhodoreae</taxon>
        <taxon>Rhododendron</taxon>
    </lineage>
</organism>
<keyword evidence="2" id="KW-0378">Hydrolase</keyword>
<dbReference type="InterPro" id="IPR046449">
    <property type="entry name" value="DEGP_PDZ_sf"/>
</dbReference>
<evidence type="ECO:0000256" key="3">
    <source>
        <dbReference type="ARBA" id="ARBA00022825"/>
    </source>
</evidence>
<name>A0A6A4LU53_9ERIC</name>
<evidence type="ECO:0000256" key="2">
    <source>
        <dbReference type="ARBA" id="ARBA00022801"/>
    </source>
</evidence>
<reference evidence="6 7" key="1">
    <citation type="journal article" date="2019" name="Genome Biol. Evol.">
        <title>The Rhododendron genome and chromosomal organization provide insight into shared whole-genome duplications across the heath family (Ericaceae).</title>
        <authorList>
            <person name="Soza V.L."/>
            <person name="Lindsley D."/>
            <person name="Waalkes A."/>
            <person name="Ramage E."/>
            <person name="Patwardhan R.P."/>
            <person name="Burton J.N."/>
            <person name="Adey A."/>
            <person name="Kumar A."/>
            <person name="Qiu R."/>
            <person name="Shendure J."/>
            <person name="Hall B."/>
        </authorList>
    </citation>
    <scope>NUCLEOTIDE SEQUENCE [LARGE SCALE GENOMIC DNA]</scope>
    <source>
        <strain evidence="6">RSF 1966-606</strain>
    </source>
</reference>
<dbReference type="PANTHER" id="PTHR45980">
    <property type="match status" value="1"/>
</dbReference>
<dbReference type="InterPro" id="IPR041517">
    <property type="entry name" value="DEGP_PDZ"/>
</dbReference>
<protein>
    <recommendedName>
        <fullName evidence="5">Protease Do-like PDZ domain-containing protein</fullName>
    </recommendedName>
</protein>
<sequence>MPNSLSCNLSANFTIIDGNFQHSFLSIQPCPIPPDHHRLRSVVLSGCSSSRSSFSLRKASFVSQAETWLAEEDQGLEEEEKEEEKKKKKKKKKKISRYLAIFLQSLVKVLCKKSPPDYLCPRQREPKNTTSSGFIVRGRKVLTCAHSVDNHTKVQLKKPNSDTLYTATVLSVALECDLALLTVNDDKFWEGVKPVYFGGMPAVQDKLAVMGYPNGKFSMTTHCVSRVSMVKFQWSQTELLGVKVKSEGFPSLGIVWQDMENPDLRLFMKMGHGQQGVLIIEVKPNYPEYEILKPNDIILSIDGINIGNDGTVWIWLKNISNELIWQALHEERVVISKVLKGGTSEGYDGMDDIENAQVLNVNGMPVQNLKSFASIIESCNEEFLEFILDKQKNQLGDTPTDMTIIYCLDGKFGYGVGETMMVAAIPTFANEEEGSDEGYRVP</sequence>
<dbReference type="EMBL" id="QEFC01000999">
    <property type="protein sequence ID" value="KAE9460742.1"/>
    <property type="molecule type" value="Genomic_DNA"/>
</dbReference>
<dbReference type="Gene3D" id="2.40.10.120">
    <property type="match status" value="1"/>
</dbReference>
<dbReference type="GO" id="GO:0004252">
    <property type="term" value="F:serine-type endopeptidase activity"/>
    <property type="evidence" value="ECO:0007669"/>
    <property type="project" value="TreeGrafter"/>
</dbReference>
<dbReference type="SUPFAM" id="SSF50494">
    <property type="entry name" value="Trypsin-like serine proteases"/>
    <property type="match status" value="1"/>
</dbReference>
<keyword evidence="3" id="KW-0720">Serine protease</keyword>
<dbReference type="SUPFAM" id="SSF50156">
    <property type="entry name" value="PDZ domain-like"/>
    <property type="match status" value="1"/>
</dbReference>
<dbReference type="Gene3D" id="3.20.190.20">
    <property type="match status" value="1"/>
</dbReference>
<dbReference type="InterPro" id="IPR009003">
    <property type="entry name" value="Peptidase_S1_PA"/>
</dbReference>
<dbReference type="OrthoDB" id="1606750at2759"/>
<feature type="coiled-coil region" evidence="4">
    <location>
        <begin position="69"/>
        <end position="96"/>
    </location>
</feature>
<feature type="domain" description="Protease Do-like PDZ" evidence="5">
    <location>
        <begin position="328"/>
        <end position="392"/>
    </location>
</feature>
<proteinExistence type="predicted"/>
<dbReference type="GO" id="GO:0006508">
    <property type="term" value="P:proteolysis"/>
    <property type="evidence" value="ECO:0007669"/>
    <property type="project" value="UniProtKB-KW"/>
</dbReference>
<evidence type="ECO:0000259" key="5">
    <source>
        <dbReference type="Pfam" id="PF17815"/>
    </source>
</evidence>
<evidence type="ECO:0000313" key="7">
    <source>
        <dbReference type="Proteomes" id="UP000428333"/>
    </source>
</evidence>
<evidence type="ECO:0000256" key="1">
    <source>
        <dbReference type="ARBA" id="ARBA00022670"/>
    </source>
</evidence>
<dbReference type="AlphaFoldDB" id="A0A6A4LU53"/>
<accession>A0A6A4LU53</accession>
<feature type="non-terminal residue" evidence="6">
    <location>
        <position position="1"/>
    </location>
</feature>
<evidence type="ECO:0000256" key="4">
    <source>
        <dbReference type="SAM" id="Coils"/>
    </source>
</evidence>
<dbReference type="InterPro" id="IPR036034">
    <property type="entry name" value="PDZ_sf"/>
</dbReference>
<dbReference type="Gene3D" id="2.30.42.10">
    <property type="match status" value="1"/>
</dbReference>
<dbReference type="Proteomes" id="UP000428333">
    <property type="component" value="Linkage Group LG04"/>
</dbReference>
<keyword evidence="4" id="KW-0175">Coiled coil</keyword>